<dbReference type="Proteomes" id="UP000190961">
    <property type="component" value="Unassembled WGS sequence"/>
</dbReference>
<dbReference type="InterPro" id="IPR054207">
    <property type="entry name" value="DUF6913"/>
</dbReference>
<evidence type="ECO:0000313" key="1">
    <source>
        <dbReference type="EMBL" id="SKC85610.1"/>
    </source>
</evidence>
<sequence>MRLNFLKFKTNAILKKNKASRANVGYKQAKTVGIIFTVEDKQKHYIVKEFIKKLELDEKHVQVLEYLPAKHDNYEFKFDFFTEKDLTFWGNITSSSAQQFAQAPFDFLFYIDLTPNVLVLHLLAKSKAKCRVGKFFDQGQLYLELMIESVANTQALVDGMYKYATQLK</sequence>
<dbReference type="Pfam" id="PF21857">
    <property type="entry name" value="DUF6913"/>
    <property type="match status" value="1"/>
</dbReference>
<dbReference type="OrthoDB" id="980624at2"/>
<evidence type="ECO:0000313" key="2">
    <source>
        <dbReference type="Proteomes" id="UP000190961"/>
    </source>
</evidence>
<protein>
    <submittedName>
        <fullName evidence="1">Uncharacterized protein</fullName>
    </submittedName>
</protein>
<gene>
    <name evidence="1" type="ORF">SAMN05660236_4929</name>
</gene>
<reference evidence="1 2" key="1">
    <citation type="submission" date="2017-02" db="EMBL/GenBank/DDBJ databases">
        <authorList>
            <person name="Peterson S.W."/>
        </authorList>
    </citation>
    <scope>NUCLEOTIDE SEQUENCE [LARGE SCALE GENOMIC DNA]</scope>
    <source>
        <strain evidence="1 2">DSM 25262</strain>
    </source>
</reference>
<dbReference type="RefSeq" id="WP_079689452.1">
    <property type="nucleotide sequence ID" value="NZ_FUZU01000004.1"/>
</dbReference>
<proteinExistence type="predicted"/>
<organism evidence="1 2">
    <name type="scientific">Ohtaekwangia koreensis</name>
    <dbReference type="NCBI Taxonomy" id="688867"/>
    <lineage>
        <taxon>Bacteria</taxon>
        <taxon>Pseudomonadati</taxon>
        <taxon>Bacteroidota</taxon>
        <taxon>Cytophagia</taxon>
        <taxon>Cytophagales</taxon>
        <taxon>Fulvivirgaceae</taxon>
        <taxon>Ohtaekwangia</taxon>
    </lineage>
</organism>
<name>A0A1T5MBL9_9BACT</name>
<dbReference type="EMBL" id="FUZU01000004">
    <property type="protein sequence ID" value="SKC85610.1"/>
    <property type="molecule type" value="Genomic_DNA"/>
</dbReference>
<dbReference type="STRING" id="688867.SAMN05660236_4929"/>
<dbReference type="AlphaFoldDB" id="A0A1T5MBL9"/>
<accession>A0A1T5MBL9</accession>
<keyword evidence="2" id="KW-1185">Reference proteome</keyword>